<proteinExistence type="predicted"/>
<dbReference type="PROSITE" id="PS00065">
    <property type="entry name" value="D_2_HYDROXYACID_DH_1"/>
    <property type="match status" value="1"/>
</dbReference>
<dbReference type="GO" id="GO:0051287">
    <property type="term" value="F:NAD binding"/>
    <property type="evidence" value="ECO:0007669"/>
    <property type="project" value="InterPro"/>
</dbReference>
<dbReference type="GO" id="GO:0004617">
    <property type="term" value="F:phosphoglycerate dehydrogenase activity"/>
    <property type="evidence" value="ECO:0007669"/>
    <property type="project" value="UniProtKB-EC"/>
</dbReference>
<dbReference type="EMBL" id="UINC01003841">
    <property type="protein sequence ID" value="SVA09693.1"/>
    <property type="molecule type" value="Genomic_DNA"/>
</dbReference>
<dbReference type="UniPathway" id="UPA00135">
    <property type="reaction ID" value="UER00196"/>
</dbReference>
<keyword evidence="3" id="KW-0560">Oxidoreductase</keyword>
<evidence type="ECO:0000256" key="3">
    <source>
        <dbReference type="ARBA" id="ARBA00023002"/>
    </source>
</evidence>
<evidence type="ECO:0000256" key="5">
    <source>
        <dbReference type="ARBA" id="ARBA00048731"/>
    </source>
</evidence>
<dbReference type="Gene3D" id="3.40.50.720">
    <property type="entry name" value="NAD(P)-binding Rossmann-like Domain"/>
    <property type="match status" value="2"/>
</dbReference>
<dbReference type="Pfam" id="PF00389">
    <property type="entry name" value="2-Hacid_dh"/>
    <property type="match status" value="1"/>
</dbReference>
<organism evidence="7">
    <name type="scientific">marine metagenome</name>
    <dbReference type="NCBI Taxonomy" id="408172"/>
    <lineage>
        <taxon>unclassified sequences</taxon>
        <taxon>metagenomes</taxon>
        <taxon>ecological metagenomes</taxon>
    </lineage>
</organism>
<dbReference type="InterPro" id="IPR006139">
    <property type="entry name" value="D-isomer_2_OHA_DH_cat_dom"/>
</dbReference>
<dbReference type="InterPro" id="IPR036291">
    <property type="entry name" value="NAD(P)-bd_dom_sf"/>
</dbReference>
<dbReference type="InterPro" id="IPR006140">
    <property type="entry name" value="D-isomer_DH_NAD-bd"/>
</dbReference>
<dbReference type="SUPFAM" id="SSF55021">
    <property type="entry name" value="ACT-like"/>
    <property type="match status" value="1"/>
</dbReference>
<evidence type="ECO:0000259" key="6">
    <source>
        <dbReference type="PROSITE" id="PS51671"/>
    </source>
</evidence>
<dbReference type="InterPro" id="IPR045865">
    <property type="entry name" value="ACT-like_dom_sf"/>
</dbReference>
<comment type="catalytic activity">
    <reaction evidence="5">
        <text>(2R)-3-phosphoglycerate + NAD(+) = 3-phosphooxypyruvate + NADH + H(+)</text>
        <dbReference type="Rhea" id="RHEA:12641"/>
        <dbReference type="ChEBI" id="CHEBI:15378"/>
        <dbReference type="ChEBI" id="CHEBI:18110"/>
        <dbReference type="ChEBI" id="CHEBI:57540"/>
        <dbReference type="ChEBI" id="CHEBI:57945"/>
        <dbReference type="ChEBI" id="CHEBI:58272"/>
        <dbReference type="EC" id="1.1.1.95"/>
    </reaction>
</comment>
<dbReference type="EC" id="1.1.1.95" evidence="2"/>
<keyword evidence="4" id="KW-0520">NAD</keyword>
<sequence>MYKVLKLNKIAAEGIDSFPSDKYIVGDDISDPDAIILRSFDMHLMEIPSSLQVVGRAGSGVNNIPIKKLSDLAIPVFNAPGANANAVKELVIAAILICARNIHRAIEFVEESEKPEDFKQRIELGKNKYVGYELPGKTIGVIGLGAIGVKVANACLNLGMNVIGFDPMMTVNNAWELQPGIESSDNLSAVLKKADVITIHIPSTNETRSFIGKEELSMMKDSATLINLSRAEIVDDNAIKSSLTENRIKTYVTDFPDSSLVGIPNVLLLPHLGASTKEAETKCAKMVAKSIRSFLENGTIDNSVNFPEVHLDRISGSRLSVTNQNKPNMVGQFTTCLGEAGININDLSHKSMDEIGYTLIDVDKSITPETLLKISQIEGVISIKNLN</sequence>
<gene>
    <name evidence="7" type="ORF">METZ01_LOCUS62547</name>
</gene>
<name>A0A381T7F6_9ZZZZ</name>
<dbReference type="Pfam" id="PF02826">
    <property type="entry name" value="2-Hacid_dh_C"/>
    <property type="match status" value="1"/>
</dbReference>
<comment type="pathway">
    <text evidence="1">Amino-acid biosynthesis; L-serine biosynthesis; L-serine from 3-phospho-D-glycerate: step 1/3.</text>
</comment>
<feature type="domain" description="ACT" evidence="6">
    <location>
        <begin position="318"/>
        <end position="387"/>
    </location>
</feature>
<accession>A0A381T7F6</accession>
<evidence type="ECO:0000256" key="2">
    <source>
        <dbReference type="ARBA" id="ARBA00013143"/>
    </source>
</evidence>
<dbReference type="PANTHER" id="PTHR42938:SF47">
    <property type="entry name" value="HYDROXYPYRUVATE REDUCTASE"/>
    <property type="match status" value="1"/>
</dbReference>
<dbReference type="SUPFAM" id="SSF52283">
    <property type="entry name" value="Formate/glycerate dehydrogenase catalytic domain-like"/>
    <property type="match status" value="1"/>
</dbReference>
<dbReference type="Gene3D" id="3.30.70.260">
    <property type="match status" value="1"/>
</dbReference>
<evidence type="ECO:0000313" key="7">
    <source>
        <dbReference type="EMBL" id="SVA09693.1"/>
    </source>
</evidence>
<dbReference type="AlphaFoldDB" id="A0A381T7F6"/>
<reference evidence="7" key="1">
    <citation type="submission" date="2018-05" db="EMBL/GenBank/DDBJ databases">
        <authorList>
            <person name="Lanie J.A."/>
            <person name="Ng W.-L."/>
            <person name="Kazmierczak K.M."/>
            <person name="Andrzejewski T.M."/>
            <person name="Davidsen T.M."/>
            <person name="Wayne K.J."/>
            <person name="Tettelin H."/>
            <person name="Glass J.I."/>
            <person name="Rusch D."/>
            <person name="Podicherti R."/>
            <person name="Tsui H.-C.T."/>
            <person name="Winkler M.E."/>
        </authorList>
    </citation>
    <scope>NUCLEOTIDE SEQUENCE</scope>
</reference>
<protein>
    <recommendedName>
        <fullName evidence="2">phosphoglycerate dehydrogenase</fullName>
        <ecNumber evidence="2">1.1.1.95</ecNumber>
    </recommendedName>
</protein>
<dbReference type="InterPro" id="IPR002912">
    <property type="entry name" value="ACT_dom"/>
</dbReference>
<dbReference type="PROSITE" id="PS00670">
    <property type="entry name" value="D_2_HYDROXYACID_DH_2"/>
    <property type="match status" value="1"/>
</dbReference>
<dbReference type="InterPro" id="IPR029752">
    <property type="entry name" value="D-isomer_DH_CS1"/>
</dbReference>
<dbReference type="SUPFAM" id="SSF51735">
    <property type="entry name" value="NAD(P)-binding Rossmann-fold domains"/>
    <property type="match status" value="1"/>
</dbReference>
<evidence type="ECO:0000256" key="4">
    <source>
        <dbReference type="ARBA" id="ARBA00023027"/>
    </source>
</evidence>
<dbReference type="PANTHER" id="PTHR42938">
    <property type="entry name" value="FORMATE DEHYDROGENASE 1"/>
    <property type="match status" value="1"/>
</dbReference>
<dbReference type="PROSITE" id="PS51671">
    <property type="entry name" value="ACT"/>
    <property type="match status" value="1"/>
</dbReference>
<dbReference type="CDD" id="cd12174">
    <property type="entry name" value="PGDH_like_3"/>
    <property type="match status" value="1"/>
</dbReference>
<evidence type="ECO:0000256" key="1">
    <source>
        <dbReference type="ARBA" id="ARBA00005216"/>
    </source>
</evidence>
<dbReference type="InterPro" id="IPR029753">
    <property type="entry name" value="D-isomer_DH_CS"/>
</dbReference>